<keyword evidence="4" id="KW-0560">Oxidoreductase</keyword>
<dbReference type="InterPro" id="IPR002347">
    <property type="entry name" value="SDR_fam"/>
</dbReference>
<gene>
    <name evidence="13" type="ORF">P879_04389</name>
</gene>
<evidence type="ECO:0000313" key="14">
    <source>
        <dbReference type="Proteomes" id="UP000699462"/>
    </source>
</evidence>
<dbReference type="Pfam" id="PF00106">
    <property type="entry name" value="adh_short"/>
    <property type="match status" value="1"/>
</dbReference>
<evidence type="ECO:0000256" key="9">
    <source>
        <dbReference type="ARBA" id="ARBA00041348"/>
    </source>
</evidence>
<evidence type="ECO:0000256" key="8">
    <source>
        <dbReference type="ARBA" id="ARBA00039520"/>
    </source>
</evidence>
<evidence type="ECO:0000313" key="13">
    <source>
        <dbReference type="EMBL" id="KAF8568099.1"/>
    </source>
</evidence>
<dbReference type="GO" id="GO:0006729">
    <property type="term" value="P:tetrahydrobiopterin biosynthetic process"/>
    <property type="evidence" value="ECO:0007669"/>
    <property type="project" value="UniProtKB-KW"/>
</dbReference>
<dbReference type="Proteomes" id="UP000699462">
    <property type="component" value="Unassembled WGS sequence"/>
</dbReference>
<evidence type="ECO:0000256" key="5">
    <source>
        <dbReference type="ARBA" id="ARBA00023007"/>
    </source>
</evidence>
<dbReference type="CDD" id="cd05334">
    <property type="entry name" value="DHPR_SDR_c_like"/>
    <property type="match status" value="1"/>
</dbReference>
<keyword evidence="14" id="KW-1185">Reference proteome</keyword>
<dbReference type="GO" id="GO:0070404">
    <property type="term" value="F:NADH binding"/>
    <property type="evidence" value="ECO:0007669"/>
    <property type="project" value="TreeGrafter"/>
</dbReference>
<comment type="subunit">
    <text evidence="2">Homodimer.</text>
</comment>
<protein>
    <recommendedName>
        <fullName evidence="8">Dihydropteridine reductase</fullName>
        <ecNumber evidence="7">1.5.1.34</ecNumber>
    </recommendedName>
    <alternativeName>
        <fullName evidence="10">HDHPR</fullName>
    </alternativeName>
    <alternativeName>
        <fullName evidence="9">Quinoid dihydropteridine reductase</fullName>
    </alternativeName>
</protein>
<keyword evidence="5" id="KW-0783">Tetrahydrobiopterin biosynthesis</keyword>
<dbReference type="Gene3D" id="3.40.50.720">
    <property type="entry name" value="NAD(P)-binding Rossmann-like Domain"/>
    <property type="match status" value="1"/>
</dbReference>
<evidence type="ECO:0000256" key="2">
    <source>
        <dbReference type="ARBA" id="ARBA00011738"/>
    </source>
</evidence>
<evidence type="ECO:0000256" key="4">
    <source>
        <dbReference type="ARBA" id="ARBA00023002"/>
    </source>
</evidence>
<dbReference type="EC" id="1.5.1.34" evidence="7"/>
<comment type="function">
    <text evidence="6">Catalyzes the conversion of quinonoid dihydrobiopterin into tetrahydrobiopterin.</text>
</comment>
<sequence>MSLRRVLVYGGKGALGSACVGHFKKLDYWVLSVDHKENPIADHSVVVTDEDSFSSQHSKIQNDISKILADFKFDAIICVAGGWAGGNASHKDFIKNTELMVKKSVWTSCIASTVAASFLAPGGLLVLTGAEPALGATPGMIGYGLAKAAVHQLTKSLAAKGSGLPSNSHVAAILPITLDTPMNRKWMPNANHSSWTPLETVAKLFSDWIEGKDRPVSGSLIQLVTKDGSTELVPV</sequence>
<dbReference type="EMBL" id="JTDF01003102">
    <property type="protein sequence ID" value="KAF8568099.1"/>
    <property type="molecule type" value="Genomic_DNA"/>
</dbReference>
<dbReference type="SUPFAM" id="SSF51735">
    <property type="entry name" value="NAD(P)-binding Rossmann-fold domains"/>
    <property type="match status" value="1"/>
</dbReference>
<comment type="caution">
    <text evidence="13">The sequence shown here is derived from an EMBL/GenBank/DDBJ whole genome shotgun (WGS) entry which is preliminary data.</text>
</comment>
<comment type="catalytic activity">
    <reaction evidence="11">
        <text>5,6,7,8-tetrahydropteridine + NADP(+) = 6,7-dihydropteridine + NADPH + H(+)</text>
        <dbReference type="Rhea" id="RHEA:17865"/>
        <dbReference type="ChEBI" id="CHEBI:15378"/>
        <dbReference type="ChEBI" id="CHEBI:28889"/>
        <dbReference type="ChEBI" id="CHEBI:30156"/>
        <dbReference type="ChEBI" id="CHEBI:57783"/>
        <dbReference type="ChEBI" id="CHEBI:58349"/>
        <dbReference type="EC" id="1.5.1.34"/>
    </reaction>
    <physiologicalReaction direction="right-to-left" evidence="11">
        <dbReference type="Rhea" id="RHEA:17867"/>
    </physiologicalReaction>
</comment>
<dbReference type="FunFam" id="3.40.50.720:FF:000157">
    <property type="entry name" value="Quinoid dihydropteridine reductase"/>
    <property type="match status" value="1"/>
</dbReference>
<dbReference type="InterPro" id="IPR036291">
    <property type="entry name" value="NAD(P)-bd_dom_sf"/>
</dbReference>
<dbReference type="GO" id="GO:0006559">
    <property type="term" value="P:L-phenylalanine catabolic process"/>
    <property type="evidence" value="ECO:0007669"/>
    <property type="project" value="TreeGrafter"/>
</dbReference>
<dbReference type="OrthoDB" id="1204at2759"/>
<dbReference type="GO" id="GO:0070402">
    <property type="term" value="F:NADPH binding"/>
    <property type="evidence" value="ECO:0007669"/>
    <property type="project" value="TreeGrafter"/>
</dbReference>
<name>A0A8T0DJM7_9TREM</name>
<accession>A0A8T0DJM7</accession>
<evidence type="ECO:0000256" key="11">
    <source>
        <dbReference type="ARBA" id="ARBA00047429"/>
    </source>
</evidence>
<dbReference type="GO" id="GO:0005737">
    <property type="term" value="C:cytoplasm"/>
    <property type="evidence" value="ECO:0007669"/>
    <property type="project" value="TreeGrafter"/>
</dbReference>
<evidence type="ECO:0000256" key="1">
    <source>
        <dbReference type="ARBA" id="ARBA00006484"/>
    </source>
</evidence>
<evidence type="ECO:0000256" key="6">
    <source>
        <dbReference type="ARBA" id="ARBA00037099"/>
    </source>
</evidence>
<proteinExistence type="inferred from homology"/>
<evidence type="ECO:0000256" key="7">
    <source>
        <dbReference type="ARBA" id="ARBA00039153"/>
    </source>
</evidence>
<comment type="similarity">
    <text evidence="1">Belongs to the short-chain dehydrogenases/reductases (SDR) family.</text>
</comment>
<dbReference type="AlphaFoldDB" id="A0A8T0DJM7"/>
<dbReference type="PANTHER" id="PTHR15104:SF0">
    <property type="entry name" value="DIHYDROPTERIDINE REDUCTASE"/>
    <property type="match status" value="1"/>
</dbReference>
<evidence type="ECO:0000256" key="3">
    <source>
        <dbReference type="ARBA" id="ARBA00022857"/>
    </source>
</evidence>
<dbReference type="PANTHER" id="PTHR15104">
    <property type="entry name" value="DIHYDROPTERIDINE REDUCTASE"/>
    <property type="match status" value="1"/>
</dbReference>
<dbReference type="PRINTS" id="PR00081">
    <property type="entry name" value="GDHRDH"/>
</dbReference>
<organism evidence="13 14">
    <name type="scientific">Paragonimus westermani</name>
    <dbReference type="NCBI Taxonomy" id="34504"/>
    <lineage>
        <taxon>Eukaryota</taxon>
        <taxon>Metazoa</taxon>
        <taxon>Spiralia</taxon>
        <taxon>Lophotrochozoa</taxon>
        <taxon>Platyhelminthes</taxon>
        <taxon>Trematoda</taxon>
        <taxon>Digenea</taxon>
        <taxon>Plagiorchiida</taxon>
        <taxon>Troglotremata</taxon>
        <taxon>Troglotrematidae</taxon>
        <taxon>Paragonimus</taxon>
    </lineage>
</organism>
<evidence type="ECO:0000256" key="10">
    <source>
        <dbReference type="ARBA" id="ARBA00042518"/>
    </source>
</evidence>
<evidence type="ECO:0000256" key="12">
    <source>
        <dbReference type="ARBA" id="ARBA00047536"/>
    </source>
</evidence>
<comment type="catalytic activity">
    <reaction evidence="12">
        <text>5,6,7,8-tetrahydropteridine + NAD(+) = 6,7-dihydropteridine + NADH + H(+)</text>
        <dbReference type="Rhea" id="RHEA:17869"/>
        <dbReference type="ChEBI" id="CHEBI:15378"/>
        <dbReference type="ChEBI" id="CHEBI:28889"/>
        <dbReference type="ChEBI" id="CHEBI:30156"/>
        <dbReference type="ChEBI" id="CHEBI:57540"/>
        <dbReference type="ChEBI" id="CHEBI:57945"/>
        <dbReference type="EC" id="1.5.1.34"/>
    </reaction>
    <physiologicalReaction direction="right-to-left" evidence="12">
        <dbReference type="Rhea" id="RHEA:17871"/>
    </physiologicalReaction>
</comment>
<dbReference type="GO" id="GO:0004155">
    <property type="term" value="F:6,7-dihydropteridine reductase activity"/>
    <property type="evidence" value="ECO:0007669"/>
    <property type="project" value="UniProtKB-EC"/>
</dbReference>
<keyword evidence="3" id="KW-0521">NADP</keyword>
<reference evidence="13 14" key="1">
    <citation type="submission" date="2019-07" db="EMBL/GenBank/DDBJ databases">
        <title>Annotation for the trematode Paragonimus westermani.</title>
        <authorList>
            <person name="Choi Y.-J."/>
        </authorList>
    </citation>
    <scope>NUCLEOTIDE SEQUENCE [LARGE SCALE GENOMIC DNA]</scope>
    <source>
        <strain evidence="13">180907_Pwestermani</strain>
    </source>
</reference>